<dbReference type="CDD" id="cd09630">
    <property type="entry name" value="CDH_like_cytochrome"/>
    <property type="match status" value="1"/>
</dbReference>
<evidence type="ECO:0000259" key="2">
    <source>
        <dbReference type="Pfam" id="PF16010"/>
    </source>
</evidence>
<keyword evidence="1" id="KW-0732">Signal</keyword>
<dbReference type="Pfam" id="PF16010">
    <property type="entry name" value="CDH-cyt"/>
    <property type="match status" value="1"/>
</dbReference>
<dbReference type="EMBL" id="JANBVN010000136">
    <property type="protein sequence ID" value="KAJ9139028.1"/>
    <property type="molecule type" value="Genomic_DNA"/>
</dbReference>
<dbReference type="Gene3D" id="2.60.40.1210">
    <property type="entry name" value="Cellobiose dehydrogenase, cytochrome domain"/>
    <property type="match status" value="1"/>
</dbReference>
<keyword evidence="4" id="KW-1185">Reference proteome</keyword>
<name>A0AA38R9U1_9PEZI</name>
<gene>
    <name evidence="3" type="ORF">NKR19_g7620</name>
</gene>
<proteinExistence type="predicted"/>
<evidence type="ECO:0000313" key="4">
    <source>
        <dbReference type="Proteomes" id="UP001174691"/>
    </source>
</evidence>
<evidence type="ECO:0000256" key="1">
    <source>
        <dbReference type="SAM" id="SignalP"/>
    </source>
</evidence>
<sequence length="209" mass="22279">MHLTSAIIWSAALVGIALAEGAGVYHDAETGFTFSESSVSYVLGKFLTFRIALPDRITAGEPYDVVLQVVAPKDVGWVGLAWGGGMLNDPLSVVWANGNSAVLSSRYTASRVMPQPYTGATYQVFLIGTKQNGTHFQLTAKCAGCTTFNGRTLSSKGTHGLAFAYSASRPSNPASNSSSFTIHDSYNYWYHDFSPAGNANFDSLVAKNS</sequence>
<feature type="domain" description="Cellobiose dehydrogenase-like cytochrome" evidence="2">
    <location>
        <begin position="25"/>
        <end position="202"/>
    </location>
</feature>
<evidence type="ECO:0000313" key="3">
    <source>
        <dbReference type="EMBL" id="KAJ9139028.1"/>
    </source>
</evidence>
<protein>
    <submittedName>
        <fullName evidence="3">CBD9-like protein</fullName>
    </submittedName>
</protein>
<dbReference type="SUPFAM" id="SSF49344">
    <property type="entry name" value="CBD9-like"/>
    <property type="match status" value="1"/>
</dbReference>
<accession>A0AA38R9U1</accession>
<feature type="signal peptide" evidence="1">
    <location>
        <begin position="1"/>
        <end position="19"/>
    </location>
</feature>
<dbReference type="AlphaFoldDB" id="A0AA38R9U1"/>
<reference evidence="3" key="1">
    <citation type="submission" date="2022-07" db="EMBL/GenBank/DDBJ databases">
        <title>Fungi with potential for degradation of polypropylene.</title>
        <authorList>
            <person name="Gostincar C."/>
        </authorList>
    </citation>
    <scope>NUCLEOTIDE SEQUENCE</scope>
    <source>
        <strain evidence="3">EXF-13287</strain>
    </source>
</reference>
<organism evidence="3 4">
    <name type="scientific">Coniochaeta hoffmannii</name>
    <dbReference type="NCBI Taxonomy" id="91930"/>
    <lineage>
        <taxon>Eukaryota</taxon>
        <taxon>Fungi</taxon>
        <taxon>Dikarya</taxon>
        <taxon>Ascomycota</taxon>
        <taxon>Pezizomycotina</taxon>
        <taxon>Sordariomycetes</taxon>
        <taxon>Sordariomycetidae</taxon>
        <taxon>Coniochaetales</taxon>
        <taxon>Coniochaetaceae</taxon>
        <taxon>Coniochaeta</taxon>
    </lineage>
</organism>
<comment type="caution">
    <text evidence="3">The sequence shown here is derived from an EMBL/GenBank/DDBJ whole genome shotgun (WGS) entry which is preliminary data.</text>
</comment>
<dbReference type="PANTHER" id="PTHR47797">
    <property type="entry name" value="DEHYDROGENASE, PUTATIVE (AFU_ORTHOLOGUE AFUA_8G05805)-RELATED"/>
    <property type="match status" value="1"/>
</dbReference>
<dbReference type="InterPro" id="IPR015920">
    <property type="entry name" value="Cellobiose_DH-like_cyt"/>
</dbReference>
<dbReference type="PANTHER" id="PTHR47797:SF5">
    <property type="entry name" value="CELLOBIOSE DEHYDROGENASE CYTOCHROME DOMAIN-CONTAINING PROTEIN"/>
    <property type="match status" value="1"/>
</dbReference>
<dbReference type="Proteomes" id="UP001174691">
    <property type="component" value="Unassembled WGS sequence"/>
</dbReference>
<feature type="chain" id="PRO_5041219141" evidence="1">
    <location>
        <begin position="20"/>
        <end position="209"/>
    </location>
</feature>